<dbReference type="PANTHER" id="PTHR36968">
    <property type="entry name" value="HOMEOBOX-DDT DOMAIN PROTEIN RLT2"/>
    <property type="match status" value="1"/>
</dbReference>
<evidence type="ECO:0000313" key="4">
    <source>
        <dbReference type="EMBL" id="CAD8430789.1"/>
    </source>
</evidence>
<accession>A0A7S0CQR5</accession>
<dbReference type="PROSITE" id="PS51913">
    <property type="entry name" value="HTH_HARE"/>
    <property type="match status" value="2"/>
</dbReference>
<keyword evidence="1" id="KW-0804">Transcription</keyword>
<feature type="compositionally biased region" description="Basic and acidic residues" evidence="2">
    <location>
        <begin position="523"/>
        <end position="536"/>
    </location>
</feature>
<dbReference type="Pfam" id="PF05641">
    <property type="entry name" value="Agenet"/>
    <property type="match status" value="1"/>
</dbReference>
<dbReference type="Pfam" id="PF05066">
    <property type="entry name" value="HARE-HTH"/>
    <property type="match status" value="2"/>
</dbReference>
<dbReference type="InterPro" id="IPR007759">
    <property type="entry name" value="Asxl_HARE-HTH"/>
</dbReference>
<dbReference type="AlphaFoldDB" id="A0A7S0CQR5"/>
<feature type="domain" description="HTH HARE-type" evidence="3">
    <location>
        <begin position="17"/>
        <end position="84"/>
    </location>
</feature>
<reference evidence="4" key="1">
    <citation type="submission" date="2021-01" db="EMBL/GenBank/DDBJ databases">
        <authorList>
            <person name="Corre E."/>
            <person name="Pelletier E."/>
            <person name="Niang G."/>
            <person name="Scheremetjew M."/>
            <person name="Finn R."/>
            <person name="Kale V."/>
            <person name="Holt S."/>
            <person name="Cochrane G."/>
            <person name="Meng A."/>
            <person name="Brown T."/>
            <person name="Cohen L."/>
        </authorList>
    </citation>
    <scope>NUCLEOTIDE SEQUENCE</scope>
    <source>
        <strain evidence="4">CCAC1681</strain>
    </source>
</reference>
<feature type="domain" description="HTH HARE-type" evidence="3">
    <location>
        <begin position="402"/>
        <end position="469"/>
    </location>
</feature>
<organism evidence="4">
    <name type="scientific">Micromonas pusilla</name>
    <name type="common">Picoplanktonic green alga</name>
    <name type="synonym">Chromulina pusilla</name>
    <dbReference type="NCBI Taxonomy" id="38833"/>
    <lineage>
        <taxon>Eukaryota</taxon>
        <taxon>Viridiplantae</taxon>
        <taxon>Chlorophyta</taxon>
        <taxon>Mamiellophyceae</taxon>
        <taxon>Mamiellales</taxon>
        <taxon>Mamiellaceae</taxon>
        <taxon>Micromonas</taxon>
    </lineage>
</organism>
<evidence type="ECO:0000256" key="1">
    <source>
        <dbReference type="ARBA" id="ARBA00023163"/>
    </source>
</evidence>
<dbReference type="GO" id="GO:0006357">
    <property type="term" value="P:regulation of transcription by RNA polymerase II"/>
    <property type="evidence" value="ECO:0007669"/>
    <property type="project" value="InterPro"/>
</dbReference>
<evidence type="ECO:0000256" key="2">
    <source>
        <dbReference type="SAM" id="MobiDB-lite"/>
    </source>
</evidence>
<evidence type="ECO:0000259" key="3">
    <source>
        <dbReference type="PROSITE" id="PS51913"/>
    </source>
</evidence>
<gene>
    <name evidence="4" type="ORF">MSP1401_LOCUS1123</name>
</gene>
<proteinExistence type="predicted"/>
<sequence length="652" mass="68850">MSEHVGDRKGSAPFKEGTIKYACYEVLKHAGPRGLTVAEIVRHIRDGALAKLGGATPANTIVGQLSKDANFSLVCKATYALRTDAVAPESFVSERTGFQSASRKRKYPSDSEVSGCSAARLFYRPGSAVEVLGKRAYDPKVGRGGDWRSAAVVAVEGENVTVEFEAENDESAPGALRETFGKHELAKRVRPRPPAELLPVEGRVANEEVDVLINRVWREGLVTDASAASHLGDGQRRITVCVPNADGAPNAKVVVFQDSSERVWARDAFQKRGAKTSGLRRGWAFSGTAGQWLCRGHAAVVTSERREEDGVAGRFAGRDLPDFHVTKLEKPKLEAESACASPRRPSRESERVAPAKLDLSAFSVPELSAAAAAAYGHGESSPERGARATFNASSVSASPPFKSLSDACRHLLLDAGPLGLQVSTLVHEIQKRKLVKLGGRTPSNTVYSRLSQDARFVNVARGAYALADVVGAAANASAPPRFDGAAANARRDAGGSPSLHAFPDDGDTGSVRGDGDGDGDGDALARARDDTRRLLSDESLEEVVGKSSRRVSGRRREAHGTGDDAATARPTDPSLRSQRVSAETLADSSAFSVETKFGKDAKSAFDASAAVSVAAAARAAGDDDEDVELSAELSAGVLMGLRSGKRHVSACR</sequence>
<protein>
    <recommendedName>
        <fullName evidence="3">HTH HARE-type domain-containing protein</fullName>
    </recommendedName>
</protein>
<dbReference type="InterPro" id="IPR008395">
    <property type="entry name" value="Agenet-like_dom"/>
</dbReference>
<dbReference type="EMBL" id="HBEN01001357">
    <property type="protein sequence ID" value="CAD8430789.1"/>
    <property type="molecule type" value="Transcribed_RNA"/>
</dbReference>
<dbReference type="InterPro" id="IPR044977">
    <property type="entry name" value="RLT1-3"/>
</dbReference>
<feature type="region of interest" description="Disordered" evidence="2">
    <location>
        <begin position="484"/>
        <end position="578"/>
    </location>
</feature>
<dbReference type="PANTHER" id="PTHR36968:SF5">
    <property type="entry name" value="HOMEOBOX-DDT DOMAIN PROTEIN RLT2"/>
    <property type="match status" value="1"/>
</dbReference>
<name>A0A7S0CQR5_MICPS</name>